<dbReference type="PROSITE" id="PS00211">
    <property type="entry name" value="ABC_TRANSPORTER_1"/>
    <property type="match status" value="1"/>
</dbReference>
<dbReference type="Proteomes" id="UP001596002">
    <property type="component" value="Unassembled WGS sequence"/>
</dbReference>
<evidence type="ECO:0000259" key="9">
    <source>
        <dbReference type="PROSITE" id="PS50929"/>
    </source>
</evidence>
<feature type="transmembrane region" description="Helical" evidence="7">
    <location>
        <begin position="262"/>
        <end position="282"/>
    </location>
</feature>
<dbReference type="SUPFAM" id="SSF52540">
    <property type="entry name" value="P-loop containing nucleoside triphosphate hydrolases"/>
    <property type="match status" value="1"/>
</dbReference>
<dbReference type="PANTHER" id="PTHR43394:SF1">
    <property type="entry name" value="ATP-BINDING CASSETTE SUB-FAMILY B MEMBER 10, MITOCHONDRIAL"/>
    <property type="match status" value="1"/>
</dbReference>
<dbReference type="SMART" id="SM00382">
    <property type="entry name" value="AAA"/>
    <property type="match status" value="1"/>
</dbReference>
<feature type="transmembrane region" description="Helical" evidence="7">
    <location>
        <begin position="37"/>
        <end position="62"/>
    </location>
</feature>
<evidence type="ECO:0000256" key="4">
    <source>
        <dbReference type="ARBA" id="ARBA00022840"/>
    </source>
</evidence>
<evidence type="ECO:0000256" key="6">
    <source>
        <dbReference type="ARBA" id="ARBA00023136"/>
    </source>
</evidence>
<reference evidence="11" key="1">
    <citation type="journal article" date="2019" name="Int. J. Syst. Evol. Microbiol.">
        <title>The Global Catalogue of Microorganisms (GCM) 10K type strain sequencing project: providing services to taxonomists for standard genome sequencing and annotation.</title>
        <authorList>
            <consortium name="The Broad Institute Genomics Platform"/>
            <consortium name="The Broad Institute Genome Sequencing Center for Infectious Disease"/>
            <person name="Wu L."/>
            <person name="Ma J."/>
        </authorList>
    </citation>
    <scope>NUCLEOTIDE SEQUENCE [LARGE SCALE GENOMIC DNA]</scope>
    <source>
        <strain evidence="11">WYCCWR 12678</strain>
    </source>
</reference>
<evidence type="ECO:0000313" key="11">
    <source>
        <dbReference type="Proteomes" id="UP001596002"/>
    </source>
</evidence>
<gene>
    <name evidence="10" type="ORF">ACFO8Q_14680</name>
</gene>
<evidence type="ECO:0000259" key="8">
    <source>
        <dbReference type="PROSITE" id="PS50893"/>
    </source>
</evidence>
<evidence type="ECO:0000313" key="10">
    <source>
        <dbReference type="EMBL" id="MFC4768588.1"/>
    </source>
</evidence>
<dbReference type="Pfam" id="PF00664">
    <property type="entry name" value="ABC_membrane"/>
    <property type="match status" value="1"/>
</dbReference>
<dbReference type="PROSITE" id="PS50929">
    <property type="entry name" value="ABC_TM1F"/>
    <property type="match status" value="1"/>
</dbReference>
<dbReference type="Gene3D" id="3.40.50.300">
    <property type="entry name" value="P-loop containing nucleotide triphosphate hydrolases"/>
    <property type="match status" value="1"/>
</dbReference>
<feature type="transmembrane region" description="Helical" evidence="7">
    <location>
        <begin position="160"/>
        <end position="190"/>
    </location>
</feature>
<feature type="transmembrane region" description="Helical" evidence="7">
    <location>
        <begin position="74"/>
        <end position="98"/>
    </location>
</feature>
<dbReference type="EMBL" id="JBHSHC010000108">
    <property type="protein sequence ID" value="MFC4768588.1"/>
    <property type="molecule type" value="Genomic_DNA"/>
</dbReference>
<dbReference type="Gene3D" id="1.20.1560.10">
    <property type="entry name" value="ABC transporter type 1, transmembrane domain"/>
    <property type="match status" value="1"/>
</dbReference>
<protein>
    <submittedName>
        <fullName evidence="10">ABC transporter ATP-binding protein</fullName>
    </submittedName>
</protein>
<feature type="domain" description="ABC transporter" evidence="8">
    <location>
        <begin position="356"/>
        <end position="590"/>
    </location>
</feature>
<dbReference type="GO" id="GO:0005524">
    <property type="term" value="F:ATP binding"/>
    <property type="evidence" value="ECO:0007669"/>
    <property type="project" value="UniProtKB-KW"/>
</dbReference>
<dbReference type="RefSeq" id="WP_380026539.1">
    <property type="nucleotide sequence ID" value="NZ_JBHSHC010000108.1"/>
</dbReference>
<keyword evidence="5 7" id="KW-1133">Transmembrane helix</keyword>
<dbReference type="InterPro" id="IPR003593">
    <property type="entry name" value="AAA+_ATPase"/>
</dbReference>
<organism evidence="10 11">
    <name type="scientific">Effusibacillus consociatus</name>
    <dbReference type="NCBI Taxonomy" id="1117041"/>
    <lineage>
        <taxon>Bacteria</taxon>
        <taxon>Bacillati</taxon>
        <taxon>Bacillota</taxon>
        <taxon>Bacilli</taxon>
        <taxon>Bacillales</taxon>
        <taxon>Alicyclobacillaceae</taxon>
        <taxon>Effusibacillus</taxon>
    </lineage>
</organism>
<evidence type="ECO:0000256" key="3">
    <source>
        <dbReference type="ARBA" id="ARBA00022741"/>
    </source>
</evidence>
<dbReference type="InterPro" id="IPR017871">
    <property type="entry name" value="ABC_transporter-like_CS"/>
</dbReference>
<dbReference type="InterPro" id="IPR027417">
    <property type="entry name" value="P-loop_NTPase"/>
</dbReference>
<sequence>MRFFSTYDWGNTNNRPQIQKGTLGRIVRYFLPYWKQFLLVLVCIALSALLGILQPLIIKWIIDDAIPHGHTELLNWLILAMIGAAVSASLIGVAQTYFNTLIGQGVMYDIRNGMYHHLHRMSQQFFTNTKTGDIMSRVNNDVNGLQTVVTETISSSVSNIIVALSTGITMFALDWRLATLSLIILPLFIIPTRRVGKLNFQVKKNTQQKIGELSSLMQETLSVSGAMLVKAFVRQKWEMNRFEKVNEELKNWQVRQSMIGRWFFASIGFLSTAGPAIIYWYGGHAVIDQTISLGTVVAFTAFLQRLFGPISALANIHVNIYGSIALFERLFEYLDMPVEIRERPGAQNLDAVKGRIEFDHVWFSYQDQRPILQDVTFRIEPGQMVALVGPSGAGKTTLANLIPRFLDPTKGTIRVDGQDIRNVTLGSLGEAIGIVSQETFLFHASIRDNLRYGKLDATDEEIIHAAQAAHIHDLISSLPEGYDTIVGERGYKLSGGEKQRIAIARVILKNPAILLLDEATSALDSQSEALVQSALEALTKSRTSLVIAHRLSTILAADRIIVLKDGRVAEHGTHRELLDKNGLYASLYHQQFDAAVSV</sequence>
<dbReference type="InterPro" id="IPR003439">
    <property type="entry name" value="ABC_transporter-like_ATP-bd"/>
</dbReference>
<keyword evidence="11" id="KW-1185">Reference proteome</keyword>
<name>A0ABV9Q3V1_9BACL</name>
<evidence type="ECO:0000256" key="7">
    <source>
        <dbReference type="SAM" id="Phobius"/>
    </source>
</evidence>
<keyword evidence="4 10" id="KW-0067">ATP-binding</keyword>
<comment type="subcellular location">
    <subcellularLocation>
        <location evidence="1">Cell membrane</location>
        <topology evidence="1">Multi-pass membrane protein</topology>
    </subcellularLocation>
</comment>
<evidence type="ECO:0000256" key="1">
    <source>
        <dbReference type="ARBA" id="ARBA00004651"/>
    </source>
</evidence>
<proteinExistence type="predicted"/>
<dbReference type="PANTHER" id="PTHR43394">
    <property type="entry name" value="ATP-DEPENDENT PERMEASE MDL1, MITOCHONDRIAL"/>
    <property type="match status" value="1"/>
</dbReference>
<dbReference type="InterPro" id="IPR036640">
    <property type="entry name" value="ABC1_TM_sf"/>
</dbReference>
<keyword evidence="3" id="KW-0547">Nucleotide-binding</keyword>
<evidence type="ECO:0000256" key="2">
    <source>
        <dbReference type="ARBA" id="ARBA00022692"/>
    </source>
</evidence>
<keyword evidence="6 7" id="KW-0472">Membrane</keyword>
<dbReference type="CDD" id="cd18550">
    <property type="entry name" value="ABC_6TM_exporter_like"/>
    <property type="match status" value="1"/>
</dbReference>
<feature type="domain" description="ABC transmembrane type-1" evidence="9">
    <location>
        <begin position="38"/>
        <end position="315"/>
    </location>
</feature>
<dbReference type="InterPro" id="IPR011527">
    <property type="entry name" value="ABC1_TM_dom"/>
</dbReference>
<dbReference type="Pfam" id="PF00005">
    <property type="entry name" value="ABC_tran"/>
    <property type="match status" value="1"/>
</dbReference>
<dbReference type="InterPro" id="IPR039421">
    <property type="entry name" value="Type_1_exporter"/>
</dbReference>
<accession>A0ABV9Q3V1</accession>
<evidence type="ECO:0000256" key="5">
    <source>
        <dbReference type="ARBA" id="ARBA00022989"/>
    </source>
</evidence>
<keyword evidence="2 7" id="KW-0812">Transmembrane</keyword>
<dbReference type="SUPFAM" id="SSF90123">
    <property type="entry name" value="ABC transporter transmembrane region"/>
    <property type="match status" value="1"/>
</dbReference>
<dbReference type="PROSITE" id="PS50893">
    <property type="entry name" value="ABC_TRANSPORTER_2"/>
    <property type="match status" value="1"/>
</dbReference>
<comment type="caution">
    <text evidence="10">The sequence shown here is derived from an EMBL/GenBank/DDBJ whole genome shotgun (WGS) entry which is preliminary data.</text>
</comment>